<evidence type="ECO:0000313" key="1">
    <source>
        <dbReference type="EMBL" id="MBX69355.1"/>
    </source>
</evidence>
<protein>
    <submittedName>
        <fullName evidence="1">Uncharacterized protein</fullName>
    </submittedName>
</protein>
<name>A0A2P2QQZ1_RHIMU</name>
<reference evidence="1" key="1">
    <citation type="submission" date="2018-02" db="EMBL/GenBank/DDBJ databases">
        <title>Rhizophora mucronata_Transcriptome.</title>
        <authorList>
            <person name="Meera S.P."/>
            <person name="Sreeshan A."/>
            <person name="Augustine A."/>
        </authorList>
    </citation>
    <scope>NUCLEOTIDE SEQUENCE</scope>
    <source>
        <tissue evidence="1">Leaf</tissue>
    </source>
</reference>
<organism evidence="1">
    <name type="scientific">Rhizophora mucronata</name>
    <name type="common">Asiatic mangrove</name>
    <dbReference type="NCBI Taxonomy" id="61149"/>
    <lineage>
        <taxon>Eukaryota</taxon>
        <taxon>Viridiplantae</taxon>
        <taxon>Streptophyta</taxon>
        <taxon>Embryophyta</taxon>
        <taxon>Tracheophyta</taxon>
        <taxon>Spermatophyta</taxon>
        <taxon>Magnoliopsida</taxon>
        <taxon>eudicotyledons</taxon>
        <taxon>Gunneridae</taxon>
        <taxon>Pentapetalae</taxon>
        <taxon>rosids</taxon>
        <taxon>fabids</taxon>
        <taxon>Malpighiales</taxon>
        <taxon>Rhizophoraceae</taxon>
        <taxon>Rhizophora</taxon>
    </lineage>
</organism>
<dbReference type="EMBL" id="GGEC01088871">
    <property type="protein sequence ID" value="MBX69355.1"/>
    <property type="molecule type" value="Transcribed_RNA"/>
</dbReference>
<dbReference type="AlphaFoldDB" id="A0A2P2QQZ1"/>
<accession>A0A2P2QQZ1</accession>
<proteinExistence type="predicted"/>
<sequence>MISPSPPLQTLLVVTTNPYPKEQPKNCITQLNRSHHRVGQKQLLHLEFLLCLWPPLQVHRLALFLANRTLI</sequence>